<protein>
    <submittedName>
        <fullName evidence="1">Uncharacterized protein</fullName>
    </submittedName>
</protein>
<keyword evidence="2" id="KW-1185">Reference proteome</keyword>
<dbReference type="KEGG" id="vg:15613039"/>
<evidence type="ECO:0000313" key="2">
    <source>
        <dbReference type="Proteomes" id="UP000792220"/>
    </source>
</evidence>
<name>A0A916NXJ4_CBEPV</name>
<organism evidence="1 2">
    <name type="scientific">Choristoneura biennis entomopoxvirus</name>
    <name type="common">CbEPV</name>
    <dbReference type="NCBI Taxonomy" id="10288"/>
    <lineage>
        <taxon>Viruses</taxon>
        <taxon>Varidnaviria</taxon>
        <taxon>Bamfordvirae</taxon>
        <taxon>Nucleocytoviricota</taxon>
        <taxon>Pokkesviricetes</taxon>
        <taxon>Chitovirales</taxon>
        <taxon>Poxviridae</taxon>
        <taxon>Entomopoxvirinae</taxon>
        <taxon>Betaentomopoxvirus</taxon>
        <taxon>Betaentomopoxvirus cbiennis</taxon>
    </lineage>
</organism>
<dbReference type="EMBL" id="HF679132">
    <property type="protein sequence ID" value="CCU55617.1"/>
    <property type="molecule type" value="Genomic_DNA"/>
</dbReference>
<gene>
    <name evidence="1" type="ORF">CHBEV_049</name>
</gene>
<reference evidence="1" key="1">
    <citation type="journal article" date="2013" name="J. Virol.">
        <title>New Insights into the Evolution of Entomopoxvirinae from the Complete Genome Sequences of Four Entomopoxviruses Infecting Adoxophyes honmai, Choristoneura biennis, Choristoneura rosaceana, and Mythimna separata.</title>
        <authorList>
            <person name="Theze J."/>
            <person name="Takatsuka J."/>
            <person name="Li Z."/>
            <person name="Gallais J."/>
            <person name="Doucet D."/>
            <person name="Arif B."/>
            <person name="Nakai M."/>
            <person name="Herniou E.A."/>
        </authorList>
    </citation>
    <scope>NUCLEOTIDE SEQUENCE</scope>
</reference>
<evidence type="ECO:0000313" key="1">
    <source>
        <dbReference type="EMBL" id="CCU55617.1"/>
    </source>
</evidence>
<dbReference type="Proteomes" id="UP000792220">
    <property type="component" value="Genome"/>
</dbReference>
<proteinExistence type="predicted"/>
<dbReference type="OrthoDB" id="38338at10239"/>
<accession>A0A916NXJ4</accession>
<dbReference type="GeneID" id="15613039"/>
<dbReference type="RefSeq" id="YP_008004119.1">
    <property type="nucleotide sequence ID" value="NC_021248.1"/>
</dbReference>
<sequence>MKKYIYIIIIIIKNNMDIININTYIDNNIYIKYISNGSKYNTKHIPAILISKENFNKDIYIEAYSNLYCPKYIFTNNKNFTIKYLNIIDNKCQFKIIIDDNNYDFIIGFYIYDIYNYIKKYDPFEDIVQEIYDNKIYVEKYIEYALMSNNNKIKFKKIRYIPYYNFYNLNNYILY</sequence>
<organismHost>
    <name type="scientific">Choristoneura fumiferana</name>
    <name type="common">Spruce budworm moth</name>
    <name type="synonym">Archips fumiferana</name>
    <dbReference type="NCBI Taxonomy" id="7141"/>
</organismHost>